<accession>A0A7C2EJ41</accession>
<sequence length="321" mass="33720">MRVVIVGSGIAAVAALQAMRAAGFSGKVTVVTNEAPPFYYRPMIPLLIDGSRTLAETKLTFDPLQGLDGELVSDTVTALNTEKRELSLLSERVLTYEKLLLATGSAPVLPPVAGLEGEGVFTLRTAADALAIRAYIEREMVQAAVVLGGGLAGVKAAEALRRAGLRVTLVERLPFILYPAADAAAATILSRRLKEAGVTVLTGVTAGEVTRKQGKVEAVRVGPHWIAAQLVVVATGVRPNLAFLKGSNIAYKTGILVDEHLQTNAPGIWAAGDVVEYREVLRRRSMVSGLWSNAVAMGKVAGANIAGFLKVANAMMAQGVV</sequence>
<dbReference type="InterPro" id="IPR023753">
    <property type="entry name" value="FAD/NAD-binding_dom"/>
</dbReference>
<dbReference type="InterPro" id="IPR050260">
    <property type="entry name" value="FAD-bd_OxRdtase"/>
</dbReference>
<dbReference type="PANTHER" id="PTHR43429">
    <property type="entry name" value="PYRIDINE NUCLEOTIDE-DISULFIDE OXIDOREDUCTASE DOMAIN-CONTAINING"/>
    <property type="match status" value="1"/>
</dbReference>
<evidence type="ECO:0000256" key="3">
    <source>
        <dbReference type="ARBA" id="ARBA00022827"/>
    </source>
</evidence>
<feature type="domain" description="FAD/NAD(P)-binding" evidence="4">
    <location>
        <begin position="1"/>
        <end position="298"/>
    </location>
</feature>
<gene>
    <name evidence="5" type="ORF">ENQ34_03580</name>
</gene>
<dbReference type="Gene3D" id="1.10.285.10">
    <property type="entry name" value="Glutamate Dehydrogenase, chain A, domain 3"/>
    <property type="match status" value="1"/>
</dbReference>
<dbReference type="Pfam" id="PF07992">
    <property type="entry name" value="Pyr_redox_2"/>
    <property type="match status" value="1"/>
</dbReference>
<dbReference type="PRINTS" id="PR00368">
    <property type="entry name" value="FADPNR"/>
</dbReference>
<keyword evidence="2" id="KW-0285">Flavoprotein</keyword>
<dbReference type="PRINTS" id="PR00411">
    <property type="entry name" value="PNDRDTASEI"/>
</dbReference>
<dbReference type="PANTHER" id="PTHR43429:SF3">
    <property type="entry name" value="NITRITE REDUCTASE [NAD(P)H]"/>
    <property type="match status" value="1"/>
</dbReference>
<dbReference type="InterPro" id="IPR036188">
    <property type="entry name" value="FAD/NAD-bd_sf"/>
</dbReference>
<comment type="caution">
    <text evidence="5">The sequence shown here is derived from an EMBL/GenBank/DDBJ whole genome shotgun (WGS) entry which is preliminary data.</text>
</comment>
<dbReference type="AlphaFoldDB" id="A0A7C2EJ41"/>
<reference evidence="5" key="1">
    <citation type="journal article" date="2020" name="mSystems">
        <title>Genome- and Community-Level Interaction Insights into Carbon Utilization and Element Cycling Functions of Hydrothermarchaeota in Hydrothermal Sediment.</title>
        <authorList>
            <person name="Zhou Z."/>
            <person name="Liu Y."/>
            <person name="Xu W."/>
            <person name="Pan J."/>
            <person name="Luo Z.H."/>
            <person name="Li M."/>
        </authorList>
    </citation>
    <scope>NUCLEOTIDE SEQUENCE [LARGE SCALE GENOMIC DNA]</scope>
    <source>
        <strain evidence="5">SpSt-300</strain>
    </source>
</reference>
<dbReference type="SUPFAM" id="SSF51905">
    <property type="entry name" value="FAD/NAD(P)-binding domain"/>
    <property type="match status" value="1"/>
</dbReference>
<organism evidence="5">
    <name type="scientific">Ammonifex degensii</name>
    <dbReference type="NCBI Taxonomy" id="42838"/>
    <lineage>
        <taxon>Bacteria</taxon>
        <taxon>Bacillati</taxon>
        <taxon>Bacillota</taxon>
        <taxon>Clostridia</taxon>
        <taxon>Thermoanaerobacterales</taxon>
        <taxon>Thermoanaerobacteraceae</taxon>
        <taxon>Ammonifex</taxon>
    </lineage>
</organism>
<dbReference type="EMBL" id="DSMU01000230">
    <property type="protein sequence ID" value="HEL65747.1"/>
    <property type="molecule type" value="Genomic_DNA"/>
</dbReference>
<evidence type="ECO:0000256" key="2">
    <source>
        <dbReference type="ARBA" id="ARBA00022630"/>
    </source>
</evidence>
<comment type="cofactor">
    <cofactor evidence="1">
        <name>FAD</name>
        <dbReference type="ChEBI" id="CHEBI:57692"/>
    </cofactor>
</comment>
<protein>
    <recommendedName>
        <fullName evidence="4">FAD/NAD(P)-binding domain-containing protein</fullName>
    </recommendedName>
</protein>
<evidence type="ECO:0000259" key="4">
    <source>
        <dbReference type="Pfam" id="PF07992"/>
    </source>
</evidence>
<evidence type="ECO:0000313" key="5">
    <source>
        <dbReference type="EMBL" id="HEL65747.1"/>
    </source>
</evidence>
<keyword evidence="3" id="KW-0274">FAD</keyword>
<dbReference type="Gene3D" id="3.50.50.60">
    <property type="entry name" value="FAD/NAD(P)-binding domain"/>
    <property type="match status" value="2"/>
</dbReference>
<dbReference type="GO" id="GO:0016491">
    <property type="term" value="F:oxidoreductase activity"/>
    <property type="evidence" value="ECO:0007669"/>
    <property type="project" value="InterPro"/>
</dbReference>
<name>A0A7C2EJ41_9THEO</name>
<proteinExistence type="predicted"/>
<evidence type="ECO:0000256" key="1">
    <source>
        <dbReference type="ARBA" id="ARBA00001974"/>
    </source>
</evidence>